<feature type="region of interest" description="Disordered" evidence="1">
    <location>
        <begin position="41"/>
        <end position="62"/>
    </location>
</feature>
<organism evidence="3 4">
    <name type="scientific">Monosiga brevicollis</name>
    <name type="common">Choanoflagellate</name>
    <dbReference type="NCBI Taxonomy" id="81824"/>
    <lineage>
        <taxon>Eukaryota</taxon>
        <taxon>Choanoflagellata</taxon>
        <taxon>Craspedida</taxon>
        <taxon>Salpingoecidae</taxon>
        <taxon>Monosiga</taxon>
    </lineage>
</organism>
<name>A9UZ25_MONBE</name>
<feature type="domain" description="PH" evidence="2">
    <location>
        <begin position="66"/>
        <end position="190"/>
    </location>
</feature>
<dbReference type="InterPro" id="IPR026088">
    <property type="entry name" value="Niban-like"/>
</dbReference>
<dbReference type="PROSITE" id="PS50003">
    <property type="entry name" value="PH_DOMAIN"/>
    <property type="match status" value="1"/>
</dbReference>
<proteinExistence type="predicted"/>
<evidence type="ECO:0000313" key="4">
    <source>
        <dbReference type="Proteomes" id="UP000001357"/>
    </source>
</evidence>
<dbReference type="GeneID" id="5890814"/>
<sequence length="567" mass="64431">MIDDAVRKEVQEETQRQMTDFGKDFMSAYKGQLVGEAIEKHEAGEEEGPALELQERPESEPLVDTEPLKTATFIKRGDVRKNWKERFFVVRKDHNIDYYESEQAFKDGKKPKGTINLSGYEVVTDPNGRKIKQKQDQAKEFGEEIGDVEYDKYEPLTMECFHDSKRRWLFKFETQDQFDEWAITFAECSKLVSSRTMEDDQMYEAFQEAYTARKSHTWYYYWKNYSGTEADMLTDLLTDNARRRFLESTIRNLTGPIKMKKVALGKIVAFLRTIISGIVKAQFTALITALNAVKETVKKGLETAIGPIVELRGKLCGQLDGSATPIINPVAEKVLSPMATALAGFLSPTLYSAYVGPKPEFEKECKRYSEKVADGSPQDSADQSLRWSTECSYWMYHDGFDYLYKIVDKYSDLKGMLPDVVRSNETMSNLIDSYLDLYSWTWNVRSSIRALYDRAAYTYTQAINEDPATANEKHDAVFAATWASFEHDAKFSVVQNLADFVTGPLSFVLKDSILEKLTPLLEPIDSLIPETLQEMISGTLILETVLDNHVGSIASGAAEAAWDKRSA</sequence>
<reference evidence="3 4" key="1">
    <citation type="journal article" date="2008" name="Nature">
        <title>The genome of the choanoflagellate Monosiga brevicollis and the origin of metazoans.</title>
        <authorList>
            <consortium name="JGI Sequencing"/>
            <person name="King N."/>
            <person name="Westbrook M.J."/>
            <person name="Young S.L."/>
            <person name="Kuo A."/>
            <person name="Abedin M."/>
            <person name="Chapman J."/>
            <person name="Fairclough S."/>
            <person name="Hellsten U."/>
            <person name="Isogai Y."/>
            <person name="Letunic I."/>
            <person name="Marr M."/>
            <person name="Pincus D."/>
            <person name="Putnam N."/>
            <person name="Rokas A."/>
            <person name="Wright K.J."/>
            <person name="Zuzow R."/>
            <person name="Dirks W."/>
            <person name="Good M."/>
            <person name="Goodstein D."/>
            <person name="Lemons D."/>
            <person name="Li W."/>
            <person name="Lyons J.B."/>
            <person name="Morris A."/>
            <person name="Nichols S."/>
            <person name="Richter D.J."/>
            <person name="Salamov A."/>
            <person name="Bork P."/>
            <person name="Lim W.A."/>
            <person name="Manning G."/>
            <person name="Miller W.T."/>
            <person name="McGinnis W."/>
            <person name="Shapiro H."/>
            <person name="Tjian R."/>
            <person name="Grigoriev I.V."/>
            <person name="Rokhsar D."/>
        </authorList>
    </citation>
    <scope>NUCLEOTIDE SEQUENCE [LARGE SCALE GENOMIC DNA]</scope>
    <source>
        <strain evidence="4">MX1 / ATCC 50154</strain>
    </source>
</reference>
<dbReference type="InterPro" id="IPR011993">
    <property type="entry name" value="PH-like_dom_sf"/>
</dbReference>
<protein>
    <recommendedName>
        <fullName evidence="2">PH domain-containing protein</fullName>
    </recommendedName>
</protein>
<dbReference type="SMART" id="SM00233">
    <property type="entry name" value="PH"/>
    <property type="match status" value="1"/>
</dbReference>
<evidence type="ECO:0000259" key="2">
    <source>
        <dbReference type="PROSITE" id="PS50003"/>
    </source>
</evidence>
<dbReference type="Gene3D" id="2.30.29.30">
    <property type="entry name" value="Pleckstrin-homology domain (PH domain)/Phosphotyrosine-binding domain (PTB)"/>
    <property type="match status" value="1"/>
</dbReference>
<dbReference type="Proteomes" id="UP000001357">
    <property type="component" value="Unassembled WGS sequence"/>
</dbReference>
<dbReference type="AlphaFoldDB" id="A9UZ25"/>
<dbReference type="RefSeq" id="XP_001745588.1">
    <property type="nucleotide sequence ID" value="XM_001745536.1"/>
</dbReference>
<dbReference type="KEGG" id="mbr:MONBRDRAFT_37019"/>
<dbReference type="OMA" id="GTPIDWG"/>
<dbReference type="EMBL" id="CH991550">
    <property type="protein sequence ID" value="EDQ89559.1"/>
    <property type="molecule type" value="Genomic_DNA"/>
</dbReference>
<dbReference type="eggNOG" id="ENOG502QV2S">
    <property type="taxonomic scope" value="Eukaryota"/>
</dbReference>
<evidence type="ECO:0000313" key="3">
    <source>
        <dbReference type="EMBL" id="EDQ89559.1"/>
    </source>
</evidence>
<dbReference type="PANTHER" id="PTHR14392">
    <property type="entry name" value="NIBAN FAMILY MEMBER"/>
    <property type="match status" value="1"/>
</dbReference>
<accession>A9UZ25</accession>
<dbReference type="PANTHER" id="PTHR14392:SF8">
    <property type="entry name" value="PH DOMAIN-CONTAINING PROTEIN DDB_G0267786"/>
    <property type="match status" value="1"/>
</dbReference>
<gene>
    <name evidence="3" type="ORF">MONBRDRAFT_37019</name>
</gene>
<dbReference type="InterPro" id="IPR001849">
    <property type="entry name" value="PH_domain"/>
</dbReference>
<dbReference type="InParanoid" id="A9UZ25"/>
<dbReference type="CDD" id="cd23949">
    <property type="entry name" value="Niban-like"/>
    <property type="match status" value="1"/>
</dbReference>
<evidence type="ECO:0000256" key="1">
    <source>
        <dbReference type="SAM" id="MobiDB-lite"/>
    </source>
</evidence>
<keyword evidence="4" id="KW-1185">Reference proteome</keyword>
<dbReference type="SUPFAM" id="SSF50729">
    <property type="entry name" value="PH domain-like"/>
    <property type="match status" value="1"/>
</dbReference>
<dbReference type="Pfam" id="PF26089">
    <property type="entry name" value="PH_Niban2"/>
    <property type="match status" value="1"/>
</dbReference>